<accession>A0A225WH85</accession>
<keyword evidence="4" id="KW-0677">Repeat</keyword>
<dbReference type="PROSITE" id="PS51698">
    <property type="entry name" value="U_BOX"/>
    <property type="match status" value="1"/>
</dbReference>
<comment type="caution">
    <text evidence="10">The sequence shown here is derived from an EMBL/GenBank/DDBJ whole genome shotgun (WGS) entry which is preliminary data.</text>
</comment>
<dbReference type="GO" id="GO:0043161">
    <property type="term" value="P:proteasome-mediated ubiquitin-dependent protein catabolic process"/>
    <property type="evidence" value="ECO:0007669"/>
    <property type="project" value="TreeGrafter"/>
</dbReference>
<sequence length="621" mass="69413">MSHLEGSARVRAESYWYAWVSPTLRAVASGQSLELKILSRTGRSEYRQGDASKEELLYAPGNAGTFDNDRRNALCWVGEREEEETAAWPEEKDRTKAQWRLIPSDVHSDTFLIQSVRFEEYLYSADYAKFKKDARGKTRSRVFTWRKKGESPGPAGKWQLVSLSVEERDVFALYNPYQREFLYAPTADVMDSKRRHVLTRAAPDGAREASNTEGGPMWCAWRIAPAQQSSMERGVEAFFAKQYPVAVDQLTLALQDLPDNTEHVKCFAYRMTANLRLRRFDLVAPDFQSIQELGGDKAAIFHGLAHLWEENASYLAAMANSSPDLQIQAIEISTSPENPFFMRHQLSKGDDYFVRRDFQAAIICYQEAATCTLTITASASEGNSMEDPETTRQRVRAYVSCAKCFFALDETENAWQYLSIAHDIAGVSVEGEAAIFLWKGKCRRAQKSYDESLELLEKAFDRASAASAASACLPTSAAGTPMSAAVLKRSILMEMKVVGLLRQGVYDTLLSMDEKANGVNGNKTNSGSASGSSEKTLTQMMEIFHCPLSLELMDDPVTTPDGNTYERSMIEQHLEVNGCFDPLTRAPLTKSQLHPNRALKQLMETLLSDHRLGLLLASCST</sequence>
<feature type="domain" description="U-box" evidence="9">
    <location>
        <begin position="539"/>
        <end position="613"/>
    </location>
</feature>
<dbReference type="CDD" id="cd16654">
    <property type="entry name" value="RING-Ubox_CHIP"/>
    <property type="match status" value="1"/>
</dbReference>
<evidence type="ECO:0000313" key="10">
    <source>
        <dbReference type="EMBL" id="OWZ16764.1"/>
    </source>
</evidence>
<dbReference type="InterPro" id="IPR013083">
    <property type="entry name" value="Znf_RING/FYVE/PHD"/>
</dbReference>
<dbReference type="OrthoDB" id="424220at2759"/>
<dbReference type="InterPro" id="IPR011990">
    <property type="entry name" value="TPR-like_helical_dom_sf"/>
</dbReference>
<name>A0A225WH85_9STRA</name>
<keyword evidence="3" id="KW-0808">Transferase</keyword>
<evidence type="ECO:0000313" key="11">
    <source>
        <dbReference type="Proteomes" id="UP000198211"/>
    </source>
</evidence>
<dbReference type="PANTHER" id="PTHR46803:SF2">
    <property type="entry name" value="E3 UBIQUITIN-PROTEIN LIGASE CHIP"/>
    <property type="match status" value="1"/>
</dbReference>
<dbReference type="AlphaFoldDB" id="A0A225WH85"/>
<dbReference type="GO" id="GO:0005737">
    <property type="term" value="C:cytoplasm"/>
    <property type="evidence" value="ECO:0007669"/>
    <property type="project" value="TreeGrafter"/>
</dbReference>
<dbReference type="SMART" id="SM00504">
    <property type="entry name" value="Ubox"/>
    <property type="match status" value="1"/>
</dbReference>
<evidence type="ECO:0000256" key="5">
    <source>
        <dbReference type="ARBA" id="ARBA00022786"/>
    </source>
</evidence>
<dbReference type="GO" id="GO:0061630">
    <property type="term" value="F:ubiquitin protein ligase activity"/>
    <property type="evidence" value="ECO:0007669"/>
    <property type="project" value="UniProtKB-EC"/>
</dbReference>
<evidence type="ECO:0000256" key="7">
    <source>
        <dbReference type="ARBA" id="ARBA00044534"/>
    </source>
</evidence>
<dbReference type="InterPro" id="IPR045202">
    <property type="entry name" value="CHIP_RING-Ubox"/>
</dbReference>
<evidence type="ECO:0000256" key="4">
    <source>
        <dbReference type="ARBA" id="ARBA00022737"/>
    </source>
</evidence>
<keyword evidence="5" id="KW-0833">Ubl conjugation pathway</keyword>
<dbReference type="EC" id="2.3.2.27" evidence="2"/>
<dbReference type="SUPFAM" id="SSF57850">
    <property type="entry name" value="RING/U-box"/>
    <property type="match status" value="1"/>
</dbReference>
<dbReference type="EMBL" id="NBNE01000875">
    <property type="protein sequence ID" value="OWZ16764.1"/>
    <property type="molecule type" value="Genomic_DNA"/>
</dbReference>
<dbReference type="PANTHER" id="PTHR46803">
    <property type="entry name" value="E3 UBIQUITIN-PROTEIN LIGASE CHIP"/>
    <property type="match status" value="1"/>
</dbReference>
<dbReference type="GO" id="GO:0045862">
    <property type="term" value="P:positive regulation of proteolysis"/>
    <property type="evidence" value="ECO:0007669"/>
    <property type="project" value="TreeGrafter"/>
</dbReference>
<dbReference type="GO" id="GO:0051087">
    <property type="term" value="F:protein-folding chaperone binding"/>
    <property type="evidence" value="ECO:0007669"/>
    <property type="project" value="TreeGrafter"/>
</dbReference>
<dbReference type="CDD" id="cd23667">
    <property type="entry name" value="beta-trefoil_Ricin_CqDVP-like"/>
    <property type="match status" value="1"/>
</dbReference>
<reference evidence="11" key="1">
    <citation type="submission" date="2017-03" db="EMBL/GenBank/DDBJ databases">
        <title>Phytopthora megakarya and P. palmivora, two closely related causual agents of cacao black pod achieved similar genome size and gene model numbers by different mechanisms.</title>
        <authorList>
            <person name="Ali S."/>
            <person name="Shao J."/>
            <person name="Larry D.J."/>
            <person name="Kronmiller B."/>
            <person name="Shen D."/>
            <person name="Strem M.D."/>
            <person name="Melnick R.L."/>
            <person name="Guiltinan M.J."/>
            <person name="Tyler B.M."/>
            <person name="Meinhardt L.W."/>
            <person name="Bailey B.A."/>
        </authorList>
    </citation>
    <scope>NUCLEOTIDE SEQUENCE [LARGE SCALE GENOMIC DNA]</scope>
    <source>
        <strain evidence="11">zdho120</strain>
    </source>
</reference>
<dbReference type="GO" id="GO:0071218">
    <property type="term" value="P:cellular response to misfolded protein"/>
    <property type="evidence" value="ECO:0007669"/>
    <property type="project" value="TreeGrafter"/>
</dbReference>
<gene>
    <name evidence="10" type="ORF">PHMEG_0009392</name>
</gene>
<dbReference type="SUPFAM" id="SSF48452">
    <property type="entry name" value="TPR-like"/>
    <property type="match status" value="2"/>
</dbReference>
<dbReference type="Proteomes" id="UP000198211">
    <property type="component" value="Unassembled WGS sequence"/>
</dbReference>
<keyword evidence="11" id="KW-1185">Reference proteome</keyword>
<dbReference type="GO" id="GO:0006515">
    <property type="term" value="P:protein quality control for misfolded or incompletely synthesized proteins"/>
    <property type="evidence" value="ECO:0007669"/>
    <property type="project" value="TreeGrafter"/>
</dbReference>
<comment type="catalytic activity">
    <reaction evidence="1">
        <text>S-ubiquitinyl-[E2 ubiquitin-conjugating enzyme]-L-cysteine + [acceptor protein]-L-lysine = [E2 ubiquitin-conjugating enzyme]-L-cysteine + N(6)-ubiquitinyl-[acceptor protein]-L-lysine.</text>
        <dbReference type="EC" id="2.3.2.27"/>
    </reaction>
</comment>
<keyword evidence="6" id="KW-0802">TPR repeat</keyword>
<proteinExistence type="predicted"/>
<evidence type="ECO:0000256" key="2">
    <source>
        <dbReference type="ARBA" id="ARBA00012483"/>
    </source>
</evidence>
<dbReference type="InterPro" id="IPR003613">
    <property type="entry name" value="Ubox_domain"/>
</dbReference>
<evidence type="ECO:0000256" key="8">
    <source>
        <dbReference type="ARBA" id="ARBA00044543"/>
    </source>
</evidence>
<evidence type="ECO:0000259" key="9">
    <source>
        <dbReference type="PROSITE" id="PS51698"/>
    </source>
</evidence>
<dbReference type="Gene3D" id="1.25.40.10">
    <property type="entry name" value="Tetratricopeptide repeat domain"/>
    <property type="match status" value="2"/>
</dbReference>
<evidence type="ECO:0000256" key="6">
    <source>
        <dbReference type="ARBA" id="ARBA00022803"/>
    </source>
</evidence>
<dbReference type="GO" id="GO:0000209">
    <property type="term" value="P:protein polyubiquitination"/>
    <property type="evidence" value="ECO:0007669"/>
    <property type="project" value="TreeGrafter"/>
</dbReference>
<evidence type="ECO:0000256" key="1">
    <source>
        <dbReference type="ARBA" id="ARBA00000900"/>
    </source>
</evidence>
<protein>
    <recommendedName>
        <fullName evidence="7">E3 ubiquitin-protein ligase CHIP</fullName>
        <ecNumber evidence="2">2.3.2.27</ecNumber>
    </recommendedName>
    <alternativeName>
        <fullName evidence="8">RING-type E3 ubiquitin transferase CHIP</fullName>
    </alternativeName>
</protein>
<dbReference type="Pfam" id="PF04564">
    <property type="entry name" value="U-box"/>
    <property type="match status" value="1"/>
</dbReference>
<organism evidence="10 11">
    <name type="scientific">Phytophthora megakarya</name>
    <dbReference type="NCBI Taxonomy" id="4795"/>
    <lineage>
        <taxon>Eukaryota</taxon>
        <taxon>Sar</taxon>
        <taxon>Stramenopiles</taxon>
        <taxon>Oomycota</taxon>
        <taxon>Peronosporomycetes</taxon>
        <taxon>Peronosporales</taxon>
        <taxon>Peronosporaceae</taxon>
        <taxon>Phytophthora</taxon>
    </lineage>
</organism>
<dbReference type="STRING" id="4795.A0A225WH85"/>
<evidence type="ECO:0000256" key="3">
    <source>
        <dbReference type="ARBA" id="ARBA00022679"/>
    </source>
</evidence>
<dbReference type="Gene3D" id="3.30.40.10">
    <property type="entry name" value="Zinc/RING finger domain, C3HC4 (zinc finger)"/>
    <property type="match status" value="1"/>
</dbReference>